<evidence type="ECO:0000256" key="1">
    <source>
        <dbReference type="SAM" id="MobiDB-lite"/>
    </source>
</evidence>
<dbReference type="RefSeq" id="WP_082313428.1">
    <property type="nucleotide sequence ID" value="NZ_CP006841.1"/>
</dbReference>
<evidence type="ECO:0000313" key="3">
    <source>
        <dbReference type="Proteomes" id="UP000058446"/>
    </source>
</evidence>
<dbReference type="OrthoDB" id="4843846at2"/>
<dbReference type="STRING" id="1408189.CLAC_12065"/>
<dbReference type="InterPro" id="IPR028037">
    <property type="entry name" value="Antitoxin_Rv0909/MT0933"/>
</dbReference>
<evidence type="ECO:0000313" key="2">
    <source>
        <dbReference type="EMBL" id="ALA68292.1"/>
    </source>
</evidence>
<dbReference type="Proteomes" id="UP000058446">
    <property type="component" value="Chromosome"/>
</dbReference>
<dbReference type="KEGG" id="clw:CLAC_12065"/>
<dbReference type="EMBL" id="CP006841">
    <property type="protein sequence ID" value="ALA68292.1"/>
    <property type="molecule type" value="Genomic_DNA"/>
</dbReference>
<feature type="region of interest" description="Disordered" evidence="1">
    <location>
        <begin position="1"/>
        <end position="54"/>
    </location>
</feature>
<name>A0A0K2H2P4_9CORY</name>
<dbReference type="Pfam" id="PF14013">
    <property type="entry name" value="MT0933_antitox"/>
    <property type="match status" value="1"/>
</dbReference>
<organism evidence="2 3">
    <name type="scientific">Corynebacterium lactis RW2-5</name>
    <dbReference type="NCBI Taxonomy" id="1408189"/>
    <lineage>
        <taxon>Bacteria</taxon>
        <taxon>Bacillati</taxon>
        <taxon>Actinomycetota</taxon>
        <taxon>Actinomycetes</taxon>
        <taxon>Mycobacteriales</taxon>
        <taxon>Corynebacteriaceae</taxon>
        <taxon>Corynebacterium</taxon>
    </lineage>
</organism>
<dbReference type="PATRIC" id="fig|1408189.4.peg.2434"/>
<keyword evidence="3" id="KW-1185">Reference proteome</keyword>
<reference evidence="2 3" key="1">
    <citation type="submission" date="2013-10" db="EMBL/GenBank/DDBJ databases">
        <title>Complete genome sequence of Corynebacterium lactis DSM 45799(T), isolated from raw cow milk.</title>
        <authorList>
            <person name="Ruckert C."/>
            <person name="Albersmeier A."/>
            <person name="Lipski A."/>
            <person name="Kalinowski J."/>
        </authorList>
    </citation>
    <scope>NUCLEOTIDE SEQUENCE [LARGE SCALE GENOMIC DNA]</scope>
    <source>
        <strain evidence="2 3">RW2-5</strain>
    </source>
</reference>
<protein>
    <recommendedName>
        <fullName evidence="4">Antitoxin</fullName>
    </recommendedName>
</protein>
<gene>
    <name evidence="2" type="ORF">CLAC_12065</name>
</gene>
<accession>A0A0K2H2P4</accession>
<evidence type="ECO:0008006" key="4">
    <source>
        <dbReference type="Google" id="ProtNLM"/>
    </source>
</evidence>
<proteinExistence type="predicted"/>
<sequence length="54" mass="5981">MSIFDKAKEFAKNNPDKVDQGVEKAGDAFDSKTDNKYADKTDKAQDALRSKLGE</sequence>
<dbReference type="AlphaFoldDB" id="A0A0K2H2P4"/>